<comment type="caution">
    <text evidence="3">The sequence shown here is derived from an EMBL/GenBank/DDBJ whole genome shotgun (WGS) entry which is preliminary data.</text>
</comment>
<feature type="compositionally biased region" description="Polar residues" evidence="1">
    <location>
        <begin position="257"/>
        <end position="266"/>
    </location>
</feature>
<feature type="region of interest" description="Disordered" evidence="1">
    <location>
        <begin position="257"/>
        <end position="285"/>
    </location>
</feature>
<organism evidence="3 4">
    <name type="scientific">Acidicapsa dinghuensis</name>
    <dbReference type="NCBI Taxonomy" id="2218256"/>
    <lineage>
        <taxon>Bacteria</taxon>
        <taxon>Pseudomonadati</taxon>
        <taxon>Acidobacteriota</taxon>
        <taxon>Terriglobia</taxon>
        <taxon>Terriglobales</taxon>
        <taxon>Acidobacteriaceae</taxon>
        <taxon>Acidicapsa</taxon>
    </lineage>
</organism>
<dbReference type="EMBL" id="JBHSPH010000004">
    <property type="protein sequence ID" value="MFC5863367.1"/>
    <property type="molecule type" value="Genomic_DNA"/>
</dbReference>
<dbReference type="InterPro" id="IPR036457">
    <property type="entry name" value="PPM-type-like_dom_sf"/>
</dbReference>
<proteinExistence type="predicted"/>
<dbReference type="PROSITE" id="PS51746">
    <property type="entry name" value="PPM_2"/>
    <property type="match status" value="1"/>
</dbReference>
<accession>A0ABW1EJB6</accession>
<protein>
    <submittedName>
        <fullName evidence="3">Stp1/IreP family PP2C-type Ser/Thr phosphatase</fullName>
    </submittedName>
</protein>
<dbReference type="PANTHER" id="PTHR13832:SF860">
    <property type="entry name" value="PROTEIN PHOSPHATASE PHPP"/>
    <property type="match status" value="1"/>
</dbReference>
<dbReference type="SMART" id="SM00332">
    <property type="entry name" value="PP2Cc"/>
    <property type="match status" value="1"/>
</dbReference>
<dbReference type="NCBIfam" id="NF033484">
    <property type="entry name" value="Stp1_PP2C_phos"/>
    <property type="match status" value="1"/>
</dbReference>
<name>A0ABW1EJB6_9BACT</name>
<evidence type="ECO:0000313" key="3">
    <source>
        <dbReference type="EMBL" id="MFC5863367.1"/>
    </source>
</evidence>
<dbReference type="PANTHER" id="PTHR13832">
    <property type="entry name" value="PROTEIN PHOSPHATASE 2C"/>
    <property type="match status" value="1"/>
</dbReference>
<evidence type="ECO:0000313" key="4">
    <source>
        <dbReference type="Proteomes" id="UP001596091"/>
    </source>
</evidence>
<dbReference type="RefSeq" id="WP_263341342.1">
    <property type="nucleotide sequence ID" value="NZ_JAGSYH010000007.1"/>
</dbReference>
<sequence length="285" mass="30750">MAQAPAFSLDFAAATDIGCHRGNNEDSFGYDTDNQLYVVCDGMGGSAAGEVASNMAVRALIECFEFLIQQSAENNDSQPIESRLLHSIHEANRLVHEAATTNPEHQNMGTTLVCATLDDSRLVIGNVGDSRCYLIRNGSSHQITLDHSLLDEQLRMGLITPEVAAASNLQSVITRAIGTTETVEPDLFAVDLQPGDMFLLTSDGLTRYAKPEDIANAARPEFELTAICQTLIDHAKQRGGVDNITCMMLRAFETPIESTEQATTEPAQEPSAEFTAATPEQSASQ</sequence>
<dbReference type="InterPro" id="IPR015655">
    <property type="entry name" value="PP2C"/>
</dbReference>
<dbReference type="Proteomes" id="UP001596091">
    <property type="component" value="Unassembled WGS sequence"/>
</dbReference>
<dbReference type="InterPro" id="IPR001932">
    <property type="entry name" value="PPM-type_phosphatase-like_dom"/>
</dbReference>
<dbReference type="SMART" id="SM00331">
    <property type="entry name" value="PP2C_SIG"/>
    <property type="match status" value="1"/>
</dbReference>
<evidence type="ECO:0000256" key="1">
    <source>
        <dbReference type="SAM" id="MobiDB-lite"/>
    </source>
</evidence>
<gene>
    <name evidence="3" type="ORF">ACFPT7_13770</name>
</gene>
<dbReference type="CDD" id="cd00143">
    <property type="entry name" value="PP2Cc"/>
    <property type="match status" value="1"/>
</dbReference>
<dbReference type="Pfam" id="PF00481">
    <property type="entry name" value="PP2C"/>
    <property type="match status" value="1"/>
</dbReference>
<dbReference type="SUPFAM" id="SSF81606">
    <property type="entry name" value="PP2C-like"/>
    <property type="match status" value="1"/>
</dbReference>
<dbReference type="Gene3D" id="3.60.40.10">
    <property type="entry name" value="PPM-type phosphatase domain"/>
    <property type="match status" value="1"/>
</dbReference>
<reference evidence="4" key="1">
    <citation type="journal article" date="2019" name="Int. J. Syst. Evol. Microbiol.">
        <title>The Global Catalogue of Microorganisms (GCM) 10K type strain sequencing project: providing services to taxonomists for standard genome sequencing and annotation.</title>
        <authorList>
            <consortium name="The Broad Institute Genomics Platform"/>
            <consortium name="The Broad Institute Genome Sequencing Center for Infectious Disease"/>
            <person name="Wu L."/>
            <person name="Ma J."/>
        </authorList>
    </citation>
    <scope>NUCLEOTIDE SEQUENCE [LARGE SCALE GENOMIC DNA]</scope>
    <source>
        <strain evidence="4">JCM 4087</strain>
    </source>
</reference>
<feature type="domain" description="PPM-type phosphatase" evidence="2">
    <location>
        <begin position="10"/>
        <end position="251"/>
    </location>
</feature>
<evidence type="ECO:0000259" key="2">
    <source>
        <dbReference type="PROSITE" id="PS51746"/>
    </source>
</evidence>
<keyword evidence="4" id="KW-1185">Reference proteome</keyword>